<keyword evidence="11" id="KW-1185">Reference proteome</keyword>
<comment type="similarity">
    <text evidence="1">Belongs to the Clp1 family. NOL9/GRC3 subfamily.</text>
</comment>
<feature type="compositionally biased region" description="Acidic residues" evidence="8">
    <location>
        <begin position="83"/>
        <end position="97"/>
    </location>
</feature>
<evidence type="ECO:0000256" key="8">
    <source>
        <dbReference type="SAM" id="MobiDB-lite"/>
    </source>
</evidence>
<dbReference type="Gene3D" id="3.40.50.300">
    <property type="entry name" value="P-loop containing nucleotide triphosphate hydrolases"/>
    <property type="match status" value="1"/>
</dbReference>
<evidence type="ECO:0000256" key="3">
    <source>
        <dbReference type="ARBA" id="ARBA00019824"/>
    </source>
</evidence>
<evidence type="ECO:0000313" key="11">
    <source>
        <dbReference type="Proteomes" id="UP000703269"/>
    </source>
</evidence>
<keyword evidence="5" id="KW-0547">Nucleotide-binding</keyword>
<dbReference type="InterPro" id="IPR027417">
    <property type="entry name" value="P-loop_NTPase"/>
</dbReference>
<comment type="caution">
    <text evidence="10">The sequence shown here is derived from an EMBL/GenBank/DDBJ whole genome shotgun (WGS) entry which is preliminary data.</text>
</comment>
<evidence type="ECO:0000256" key="5">
    <source>
        <dbReference type="ARBA" id="ARBA00022741"/>
    </source>
</evidence>
<sequence length="778" mass="84009">MLSAVAARKARLQSQVPAQEPPSRASPSPSPEPEDVVEHEKPSSKRKASAPKQSRKKRKVNKSEKKQPARYFAQKDGFKEQDDLIVVEDDEHEDDSSSESGESSGELFSLPAMSSVSAPPKQRRAWSPSAPPVESSEDEDDGIAFEASVLDAPPPTCAIEEPPQLLSTFHPVLDQNIFHLSTEEIGSLGLSSTASAKLLALQQADRLALLGTYSLIVLRGAIQLNGVEVTPSLYAHPVFAPRSSPLPIIECASTDEPSGSPAVELPSRVATSASRAAAVVIIQELRTGVEGLGRVCRTFEDAFQPSRWQRNQTNVDLGLEGVHYITYQNQDAQPFVVPPSWKRTLQAALVEKDEGQTFPRKVFLVQGAKKTGKSTFARTLANKLLSRYKHVAFLECDLGQSEFTAGGMVALNVMSSYVFGPPFTHPSIPHSAHYLGSTTPRNLPSQYVEAIGALVQTYNLDIQHGGLFEEQGDEDHRITDVVPLVVNMMGWTKGLGADLSRRVLEAVEPSVVFDFEALPQESGWRNGDYADGPAPLDPGLEGTFTRYVLETIPSSAMSQRYSPADQRTLSLLSHFHAVFPAPSAIDPLLQSTYAVAWNVALPLCAQTPYELAADAAVDAVILSGPGSEDVVPSEVHRVLNGAVVALVSCEPGALDFDISQDHARAARGIPYVQGAAPPPPAASTCHGLALVRSVSPDTPAKLHILTPLPPALLARVQPRVLLKGELELPVWGLLDFRTDDAVAGVPHAQVPFLRWGPTAGTGGDRRRVRRNLMRRGQQ</sequence>
<dbReference type="GO" id="GO:0000448">
    <property type="term" value="P:cleavage in ITS2 between 5.8S rRNA and LSU-rRNA of tricistronic rRNA transcript (SSU-rRNA, 5.8S rRNA, LSU-rRNA)"/>
    <property type="evidence" value="ECO:0007669"/>
    <property type="project" value="TreeGrafter"/>
</dbReference>
<dbReference type="Pfam" id="PF16575">
    <property type="entry name" value="CLP1_P"/>
    <property type="match status" value="1"/>
</dbReference>
<dbReference type="OrthoDB" id="2405412at2759"/>
<feature type="domain" description="Clp1 P-loop" evidence="9">
    <location>
        <begin position="367"/>
        <end position="513"/>
    </location>
</feature>
<protein>
    <recommendedName>
        <fullName evidence="3">Polynucleotide 5'-hydroxyl-kinase GRC3</fullName>
    </recommendedName>
    <alternativeName>
        <fullName evidence="2">Polynucleotide 5'-hydroxyl-kinase grc3</fullName>
    </alternativeName>
</protein>
<proteinExistence type="inferred from homology"/>
<name>A0A9P3L6X7_9APHY</name>
<dbReference type="SUPFAM" id="SSF52540">
    <property type="entry name" value="P-loop containing nucleoside triphosphate hydrolases"/>
    <property type="match status" value="1"/>
</dbReference>
<dbReference type="InterPro" id="IPR045116">
    <property type="entry name" value="Clp1/Grc3"/>
</dbReference>
<dbReference type="GO" id="GO:0005524">
    <property type="term" value="F:ATP binding"/>
    <property type="evidence" value="ECO:0007669"/>
    <property type="project" value="UniProtKB-KW"/>
</dbReference>
<evidence type="ECO:0000313" key="10">
    <source>
        <dbReference type="EMBL" id="GJE83934.1"/>
    </source>
</evidence>
<feature type="compositionally biased region" description="Basic residues" evidence="8">
    <location>
        <begin position="44"/>
        <end position="60"/>
    </location>
</feature>
<keyword evidence="7" id="KW-0067">ATP-binding</keyword>
<evidence type="ECO:0000256" key="6">
    <source>
        <dbReference type="ARBA" id="ARBA00022777"/>
    </source>
</evidence>
<dbReference type="AlphaFoldDB" id="A0A9P3L6X7"/>
<keyword evidence="6" id="KW-0418">Kinase</keyword>
<feature type="region of interest" description="Disordered" evidence="8">
    <location>
        <begin position="1"/>
        <end position="139"/>
    </location>
</feature>
<evidence type="ECO:0000256" key="2">
    <source>
        <dbReference type="ARBA" id="ARBA00018706"/>
    </source>
</evidence>
<reference evidence="10 11" key="1">
    <citation type="submission" date="2021-08" db="EMBL/GenBank/DDBJ databases">
        <title>Draft Genome Sequence of Phanerochaete sordida strain YK-624.</title>
        <authorList>
            <person name="Mori T."/>
            <person name="Dohra H."/>
            <person name="Suzuki T."/>
            <person name="Kawagishi H."/>
            <person name="Hirai H."/>
        </authorList>
    </citation>
    <scope>NUCLEOTIDE SEQUENCE [LARGE SCALE GENOMIC DNA]</scope>
    <source>
        <strain evidence="10 11">YK-624</strain>
    </source>
</reference>
<evidence type="ECO:0000256" key="4">
    <source>
        <dbReference type="ARBA" id="ARBA00022679"/>
    </source>
</evidence>
<dbReference type="GO" id="GO:0005634">
    <property type="term" value="C:nucleus"/>
    <property type="evidence" value="ECO:0007669"/>
    <property type="project" value="TreeGrafter"/>
</dbReference>
<keyword evidence="4" id="KW-0808">Transferase</keyword>
<dbReference type="Proteomes" id="UP000703269">
    <property type="component" value="Unassembled WGS sequence"/>
</dbReference>
<accession>A0A9P3L6X7</accession>
<dbReference type="PANTHER" id="PTHR12755">
    <property type="entry name" value="CLEAVAGE/POLYADENYLATION FACTOR IA SUBUNIT CLP1P"/>
    <property type="match status" value="1"/>
</dbReference>
<evidence type="ECO:0000256" key="1">
    <source>
        <dbReference type="ARBA" id="ARBA00011003"/>
    </source>
</evidence>
<gene>
    <name evidence="10" type="ORF">PsYK624_000070</name>
</gene>
<feature type="compositionally biased region" description="Low complexity" evidence="8">
    <location>
        <begin position="17"/>
        <end position="27"/>
    </location>
</feature>
<evidence type="ECO:0000259" key="9">
    <source>
        <dbReference type="Pfam" id="PF16575"/>
    </source>
</evidence>
<dbReference type="EMBL" id="BPQB01000001">
    <property type="protein sequence ID" value="GJE83934.1"/>
    <property type="molecule type" value="Genomic_DNA"/>
</dbReference>
<evidence type="ECO:0000256" key="7">
    <source>
        <dbReference type="ARBA" id="ARBA00022840"/>
    </source>
</evidence>
<organism evidence="10 11">
    <name type="scientific">Phanerochaete sordida</name>
    <dbReference type="NCBI Taxonomy" id="48140"/>
    <lineage>
        <taxon>Eukaryota</taxon>
        <taxon>Fungi</taxon>
        <taxon>Dikarya</taxon>
        <taxon>Basidiomycota</taxon>
        <taxon>Agaricomycotina</taxon>
        <taxon>Agaricomycetes</taxon>
        <taxon>Polyporales</taxon>
        <taxon>Phanerochaetaceae</taxon>
        <taxon>Phanerochaete</taxon>
    </lineage>
</organism>
<dbReference type="InterPro" id="IPR032319">
    <property type="entry name" value="CLP1_P"/>
</dbReference>
<dbReference type="PANTHER" id="PTHR12755:SF3">
    <property type="entry name" value="POLYNUCLEOTIDE 5'-HYDROXYL-KINASE NOL9"/>
    <property type="match status" value="1"/>
</dbReference>
<dbReference type="GO" id="GO:0051731">
    <property type="term" value="F:polynucleotide 5'-hydroxyl-kinase activity"/>
    <property type="evidence" value="ECO:0007669"/>
    <property type="project" value="InterPro"/>
</dbReference>